<dbReference type="Proteomes" id="UP001632037">
    <property type="component" value="Unassembled WGS sequence"/>
</dbReference>
<gene>
    <name evidence="1" type="ORF">V7S43_019074</name>
</gene>
<reference evidence="1 2" key="1">
    <citation type="submission" date="2024-09" db="EMBL/GenBank/DDBJ databases">
        <title>Genome sequencing and assembly of Phytophthora oleae, isolate VK10A, causative agent of rot of olive drupes.</title>
        <authorList>
            <person name="Conti Taguali S."/>
            <person name="Riolo M."/>
            <person name="La Spada F."/>
            <person name="Cacciola S.O."/>
            <person name="Dionisio G."/>
        </authorList>
    </citation>
    <scope>NUCLEOTIDE SEQUENCE [LARGE SCALE GENOMIC DNA]</scope>
    <source>
        <strain evidence="1 2">VK10A</strain>
    </source>
</reference>
<protein>
    <submittedName>
        <fullName evidence="1">Uncharacterized protein</fullName>
    </submittedName>
</protein>
<proteinExistence type="predicted"/>
<evidence type="ECO:0000313" key="1">
    <source>
        <dbReference type="EMBL" id="KAL3662957.1"/>
    </source>
</evidence>
<sequence length="111" mass="11960">MSSVIDVTTLTWGGRYLQRAAFGADLKQQLGAFSTEASMCTAAPFLPRCLLEALYPSNRDVGPKASTPRNVGGISRWGHVVSPITHVHEPVHQAFTIMSSVTNVQGCLKCD</sequence>
<keyword evidence="2" id="KW-1185">Reference proteome</keyword>
<organism evidence="1 2">
    <name type="scientific">Phytophthora oleae</name>
    <dbReference type="NCBI Taxonomy" id="2107226"/>
    <lineage>
        <taxon>Eukaryota</taxon>
        <taxon>Sar</taxon>
        <taxon>Stramenopiles</taxon>
        <taxon>Oomycota</taxon>
        <taxon>Peronosporomycetes</taxon>
        <taxon>Peronosporales</taxon>
        <taxon>Peronosporaceae</taxon>
        <taxon>Phytophthora</taxon>
    </lineage>
</organism>
<dbReference type="AlphaFoldDB" id="A0ABD3F7Z0"/>
<dbReference type="EMBL" id="JBIMZQ010000029">
    <property type="protein sequence ID" value="KAL3662957.1"/>
    <property type="molecule type" value="Genomic_DNA"/>
</dbReference>
<evidence type="ECO:0000313" key="2">
    <source>
        <dbReference type="Proteomes" id="UP001632037"/>
    </source>
</evidence>
<accession>A0ABD3F7Z0</accession>
<name>A0ABD3F7Z0_9STRA</name>
<comment type="caution">
    <text evidence="1">The sequence shown here is derived from an EMBL/GenBank/DDBJ whole genome shotgun (WGS) entry which is preliminary data.</text>
</comment>